<name>A0A5N5TMW4_9CRUS</name>
<dbReference type="OrthoDB" id="448448at2759"/>
<organism evidence="16 17">
    <name type="scientific">Armadillidium nasatum</name>
    <dbReference type="NCBI Taxonomy" id="96803"/>
    <lineage>
        <taxon>Eukaryota</taxon>
        <taxon>Metazoa</taxon>
        <taxon>Ecdysozoa</taxon>
        <taxon>Arthropoda</taxon>
        <taxon>Crustacea</taxon>
        <taxon>Multicrustacea</taxon>
        <taxon>Malacostraca</taxon>
        <taxon>Eumalacostraca</taxon>
        <taxon>Peracarida</taxon>
        <taxon>Isopoda</taxon>
        <taxon>Oniscidea</taxon>
        <taxon>Crinocheta</taxon>
        <taxon>Armadillidiidae</taxon>
        <taxon>Armadillidium</taxon>
    </lineage>
</organism>
<feature type="region of interest" description="Disordered" evidence="14">
    <location>
        <begin position="104"/>
        <end position="176"/>
    </location>
</feature>
<feature type="region of interest" description="Disordered" evidence="14">
    <location>
        <begin position="1"/>
        <end position="73"/>
    </location>
</feature>
<dbReference type="InterPro" id="IPR027417">
    <property type="entry name" value="P-loop_NTPase"/>
</dbReference>
<keyword evidence="8" id="KW-0156">Chromatin regulator</keyword>
<keyword evidence="9" id="KW-0238">DNA-binding</keyword>
<evidence type="ECO:0000256" key="9">
    <source>
        <dbReference type="ARBA" id="ARBA00023125"/>
    </source>
</evidence>
<dbReference type="GO" id="GO:0005634">
    <property type="term" value="C:nucleus"/>
    <property type="evidence" value="ECO:0007669"/>
    <property type="project" value="UniProtKB-SubCell"/>
</dbReference>
<dbReference type="GO" id="GO:0005694">
    <property type="term" value="C:chromosome"/>
    <property type="evidence" value="ECO:0007669"/>
    <property type="project" value="UniProtKB-ARBA"/>
</dbReference>
<dbReference type="PANTHER" id="PTHR10799">
    <property type="entry name" value="SNF2/RAD54 HELICASE FAMILY"/>
    <property type="match status" value="1"/>
</dbReference>
<dbReference type="SUPFAM" id="SSF52540">
    <property type="entry name" value="P-loop containing nucleoside triphosphate hydrolases"/>
    <property type="match status" value="1"/>
</dbReference>
<dbReference type="GO" id="GO:0005524">
    <property type="term" value="F:ATP binding"/>
    <property type="evidence" value="ECO:0007669"/>
    <property type="project" value="UniProtKB-KW"/>
</dbReference>
<protein>
    <recommendedName>
        <fullName evidence="12">SWI/SNF-related matrix-associated actin-dependent regulator of chromatin subfamily A containing DEAD/H box 1 homolog</fullName>
        <ecNumber evidence="3">3.6.4.12</ecNumber>
    </recommendedName>
</protein>
<feature type="compositionally biased region" description="Polar residues" evidence="14">
    <location>
        <begin position="62"/>
        <end position="73"/>
    </location>
</feature>
<dbReference type="GO" id="GO:0003677">
    <property type="term" value="F:DNA binding"/>
    <property type="evidence" value="ECO:0007669"/>
    <property type="project" value="UniProtKB-KW"/>
</dbReference>
<evidence type="ECO:0000256" key="7">
    <source>
        <dbReference type="ARBA" id="ARBA00022840"/>
    </source>
</evidence>
<sequence length="816" mass="94673">MDPSKSLRDFRKDKEKSQTSMLRYIRQSHDKPRMFLGSKNELSTSTNSVDSTVDTSGTSSSPNQLDTQNTVPQGSKLFYVKPLSSEEQKCNNFKESGFDMSQVLKSQNSLNGNHSDEDSNHADYTNNANKRLRIESDDDESYSGRVVKRPCLSDDENSLEETAKEENKTGKPKLDPEMIEKLLDTYSDLYPSIDRMELFDVMERWNYNFSEMTKSLDKMVKEKKIKEKERNRIMDLEEKRKARVEERERVRKQKQADMKKKKIIWKMKARFHEQEHDDEEEEDYIGKTKVYESDSSECEEQEQDEEVVTPARNMVLEFFNESPTSELGCLPGCSKKKADVIISLRPYENWRDLVYKFKTGKHISTDLLNSAKDVLQMRNAIKNLMKKCEKISSEIKTFVTDIITEDATSGMSEQPKILNPEMKLKNYQLIGLNWLVLMHDQQLNGVLADEMGLGKTVQAISFLAYLKEMGELEHKMCLIVVPTSTLDNWARELSIWLPSVGFLTYHGSQEERKGMRMDIFNDELGDDVGIILTTYNMVTSSPEDKALFKRLSLHTIIYDEAHMLKNMTSQRYENLMKIRCSRRLLLTGTPLQNNLVELMSILIFVMPQLFEGRKEELKKVFSMFPKSESEDSKGRYETERIQQAKRIMAPFFLRRLKEDVLKDLPTKSDEVFHVPMSERQEKMYNTTVQVLSKASRGDEGGTRENEAPRFRGIRRTPRNIYTDEKINEMAKILKKSTHKESILDYIIEDFSVMSDFDIHQTCVSLQNSIEEGMYQIACNKLQLERDVTGKNEDHRKGDVVALLKTALRVNNESIPE</sequence>
<dbReference type="PROSITE" id="PS51192">
    <property type="entry name" value="HELICASE_ATP_BIND_1"/>
    <property type="match status" value="1"/>
</dbReference>
<evidence type="ECO:0000259" key="15">
    <source>
        <dbReference type="PROSITE" id="PS51192"/>
    </source>
</evidence>
<feature type="compositionally biased region" description="Basic and acidic residues" evidence="14">
    <location>
        <begin position="1"/>
        <end position="17"/>
    </location>
</feature>
<dbReference type="GO" id="GO:0016787">
    <property type="term" value="F:hydrolase activity"/>
    <property type="evidence" value="ECO:0007669"/>
    <property type="project" value="UniProtKB-KW"/>
</dbReference>
<evidence type="ECO:0000256" key="11">
    <source>
        <dbReference type="ARBA" id="ARBA00059294"/>
    </source>
</evidence>
<dbReference type="Gene3D" id="3.40.50.10810">
    <property type="entry name" value="Tandem AAA-ATPase domain"/>
    <property type="match status" value="1"/>
</dbReference>
<keyword evidence="13" id="KW-0175">Coiled coil</keyword>
<dbReference type="Pfam" id="PF00176">
    <property type="entry name" value="SNF2-rel_dom"/>
    <property type="match status" value="1"/>
</dbReference>
<comment type="subcellular location">
    <subcellularLocation>
        <location evidence="1">Nucleus</location>
    </subcellularLocation>
</comment>
<dbReference type="GO" id="GO:0006325">
    <property type="term" value="P:chromatin organization"/>
    <property type="evidence" value="ECO:0007669"/>
    <property type="project" value="UniProtKB-KW"/>
</dbReference>
<dbReference type="GO" id="GO:0003678">
    <property type="term" value="F:DNA helicase activity"/>
    <property type="evidence" value="ECO:0007669"/>
    <property type="project" value="UniProtKB-EC"/>
</dbReference>
<evidence type="ECO:0000313" key="16">
    <source>
        <dbReference type="EMBL" id="KAB7507472.1"/>
    </source>
</evidence>
<keyword evidence="4" id="KW-0547">Nucleotide-binding</keyword>
<accession>A0A5N5TMW4</accession>
<evidence type="ECO:0000256" key="8">
    <source>
        <dbReference type="ARBA" id="ARBA00022853"/>
    </source>
</evidence>
<dbReference type="AlphaFoldDB" id="A0A5N5TMW4"/>
<feature type="compositionally biased region" description="Low complexity" evidence="14">
    <location>
        <begin position="43"/>
        <end position="61"/>
    </location>
</feature>
<dbReference type="Proteomes" id="UP000326759">
    <property type="component" value="Unassembled WGS sequence"/>
</dbReference>
<dbReference type="InterPro" id="IPR014001">
    <property type="entry name" value="Helicase_ATP-bd"/>
</dbReference>
<evidence type="ECO:0000256" key="12">
    <source>
        <dbReference type="ARBA" id="ARBA00069890"/>
    </source>
</evidence>
<dbReference type="EC" id="3.6.4.12" evidence="3"/>
<dbReference type="FunFam" id="3.40.50.10810:FF:000014">
    <property type="entry name" value="SWI/SNF-related matrix-associated actin-dependent regulator of chromatin subfamily A containing DEAD/H box 1"/>
    <property type="match status" value="1"/>
</dbReference>
<keyword evidence="10" id="KW-0539">Nucleus</keyword>
<evidence type="ECO:0000256" key="5">
    <source>
        <dbReference type="ARBA" id="ARBA00022801"/>
    </source>
</evidence>
<evidence type="ECO:0000256" key="13">
    <source>
        <dbReference type="SAM" id="Coils"/>
    </source>
</evidence>
<feature type="domain" description="Helicase ATP-binding" evidence="15">
    <location>
        <begin position="436"/>
        <end position="608"/>
    </location>
</feature>
<evidence type="ECO:0000256" key="10">
    <source>
        <dbReference type="ARBA" id="ARBA00023242"/>
    </source>
</evidence>
<evidence type="ECO:0000256" key="2">
    <source>
        <dbReference type="ARBA" id="ARBA00007025"/>
    </source>
</evidence>
<reference evidence="16 17" key="1">
    <citation type="journal article" date="2019" name="PLoS Biol.">
        <title>Sex chromosomes control vertical transmission of feminizing Wolbachia symbionts in an isopod.</title>
        <authorList>
            <person name="Becking T."/>
            <person name="Chebbi M.A."/>
            <person name="Giraud I."/>
            <person name="Moumen B."/>
            <person name="Laverre T."/>
            <person name="Caubet Y."/>
            <person name="Peccoud J."/>
            <person name="Gilbert C."/>
            <person name="Cordaux R."/>
        </authorList>
    </citation>
    <scope>NUCLEOTIDE SEQUENCE [LARGE SCALE GENOMIC DNA]</scope>
    <source>
        <strain evidence="16">ANa2</strain>
        <tissue evidence="16">Whole body excluding digestive tract and cuticle</tissue>
    </source>
</reference>
<comment type="function">
    <text evidence="11">DNA helicase that possesses intrinsic ATP-dependent nucleosome-remodeling activity and is both required for DNA repair and heterochromatin organization. Promotes DNA end resection of double-strand breaks (DSBs) following DNA damage: probably acts by weakening histone DNA interactions in nucleosomes flanking DSBs.</text>
</comment>
<evidence type="ECO:0000256" key="4">
    <source>
        <dbReference type="ARBA" id="ARBA00022741"/>
    </source>
</evidence>
<keyword evidence="7" id="KW-0067">ATP-binding</keyword>
<keyword evidence="17" id="KW-1185">Reference proteome</keyword>
<proteinExistence type="inferred from homology"/>
<dbReference type="SMART" id="SM00487">
    <property type="entry name" value="DEXDc"/>
    <property type="match status" value="1"/>
</dbReference>
<evidence type="ECO:0000313" key="17">
    <source>
        <dbReference type="Proteomes" id="UP000326759"/>
    </source>
</evidence>
<comment type="caution">
    <text evidence="16">The sequence shown here is derived from an EMBL/GenBank/DDBJ whole genome shotgun (WGS) entry which is preliminary data.</text>
</comment>
<gene>
    <name evidence="16" type="primary">Smarcad1</name>
    <name evidence="16" type="ORF">Anas_02607</name>
</gene>
<dbReference type="InterPro" id="IPR038718">
    <property type="entry name" value="SNF2-like_sf"/>
</dbReference>
<comment type="similarity">
    <text evidence="2">Belongs to the SNF2/RAD54 helicase family.</text>
</comment>
<evidence type="ECO:0000256" key="1">
    <source>
        <dbReference type="ARBA" id="ARBA00004123"/>
    </source>
</evidence>
<evidence type="ECO:0000256" key="3">
    <source>
        <dbReference type="ARBA" id="ARBA00012551"/>
    </source>
</evidence>
<keyword evidence="5" id="KW-0378">Hydrolase</keyword>
<dbReference type="EMBL" id="SEYY01000327">
    <property type="protein sequence ID" value="KAB7507472.1"/>
    <property type="molecule type" value="Genomic_DNA"/>
</dbReference>
<feature type="compositionally biased region" description="Polar residues" evidence="14">
    <location>
        <begin position="104"/>
        <end position="113"/>
    </location>
</feature>
<feature type="coiled-coil region" evidence="13">
    <location>
        <begin position="219"/>
        <end position="256"/>
    </location>
</feature>
<evidence type="ECO:0000256" key="6">
    <source>
        <dbReference type="ARBA" id="ARBA00022806"/>
    </source>
</evidence>
<evidence type="ECO:0000256" key="14">
    <source>
        <dbReference type="SAM" id="MobiDB-lite"/>
    </source>
</evidence>
<feature type="compositionally biased region" description="Basic and acidic residues" evidence="14">
    <location>
        <begin position="161"/>
        <end position="176"/>
    </location>
</feature>
<keyword evidence="6" id="KW-0347">Helicase</keyword>
<dbReference type="InterPro" id="IPR000330">
    <property type="entry name" value="SNF2_N"/>
</dbReference>